<reference evidence="2" key="2">
    <citation type="submission" date="2025-08" db="UniProtKB">
        <authorList>
            <consortium name="Ensembl"/>
        </authorList>
    </citation>
    <scope>IDENTIFICATION</scope>
</reference>
<sequence>MQAPVVTIQPTVYRPAADLKTQMWSSSLFSCCDDMGICCFGLWCPCCLACQVTSDFGECLCLPLLDGLTGGMIPAATMALRSTLRERYHIQGSMFDDCCIATYCYSCAWCQMARELKLRRHPLLLNAGHKANVEVMMNPPPHAPTYAAQHVVIQLAPLRPNQSH</sequence>
<name>A0A667Z932_9TELE</name>
<dbReference type="NCBIfam" id="TIGR01571">
    <property type="entry name" value="A_thal_Cys_rich"/>
    <property type="match status" value="1"/>
</dbReference>
<organism evidence="2 3">
    <name type="scientific">Myripristis murdjan</name>
    <name type="common">pinecone soldierfish</name>
    <dbReference type="NCBI Taxonomy" id="586833"/>
    <lineage>
        <taxon>Eukaryota</taxon>
        <taxon>Metazoa</taxon>
        <taxon>Chordata</taxon>
        <taxon>Craniata</taxon>
        <taxon>Vertebrata</taxon>
        <taxon>Euteleostomi</taxon>
        <taxon>Actinopterygii</taxon>
        <taxon>Neopterygii</taxon>
        <taxon>Teleostei</taxon>
        <taxon>Neoteleostei</taxon>
        <taxon>Acanthomorphata</taxon>
        <taxon>Holocentriformes</taxon>
        <taxon>Holocentridae</taxon>
        <taxon>Myripristis</taxon>
    </lineage>
</organism>
<evidence type="ECO:0000256" key="1">
    <source>
        <dbReference type="ARBA" id="ARBA00009024"/>
    </source>
</evidence>
<protein>
    <submittedName>
        <fullName evidence="2">Plac8 onzin related protein 6</fullName>
    </submittedName>
</protein>
<comment type="similarity">
    <text evidence="1">Belongs to the cornifelin family.</text>
</comment>
<dbReference type="AlphaFoldDB" id="A0A667Z932"/>
<keyword evidence="3" id="KW-1185">Reference proteome</keyword>
<dbReference type="InterPro" id="IPR006461">
    <property type="entry name" value="PLAC_motif_containing"/>
</dbReference>
<dbReference type="Proteomes" id="UP000472263">
    <property type="component" value="Chromosome 18"/>
</dbReference>
<reference evidence="2" key="1">
    <citation type="submission" date="2019-06" db="EMBL/GenBank/DDBJ databases">
        <authorList>
            <consortium name="Wellcome Sanger Institute Data Sharing"/>
        </authorList>
    </citation>
    <scope>NUCLEOTIDE SEQUENCE [LARGE SCALE GENOMIC DNA]</scope>
</reference>
<reference evidence="2" key="3">
    <citation type="submission" date="2025-09" db="UniProtKB">
        <authorList>
            <consortium name="Ensembl"/>
        </authorList>
    </citation>
    <scope>IDENTIFICATION</scope>
</reference>
<proteinExistence type="inferred from homology"/>
<dbReference type="PANTHER" id="PTHR15907">
    <property type="entry name" value="DUF614 FAMILY PROTEIN-RELATED"/>
    <property type="match status" value="1"/>
</dbReference>
<dbReference type="Pfam" id="PF04749">
    <property type="entry name" value="PLAC8"/>
    <property type="match status" value="1"/>
</dbReference>
<evidence type="ECO:0000313" key="3">
    <source>
        <dbReference type="Proteomes" id="UP000472263"/>
    </source>
</evidence>
<accession>A0A667Z932</accession>
<dbReference type="Ensembl" id="ENSMMDT00005035906.1">
    <property type="protein sequence ID" value="ENSMMDP00005035133.1"/>
    <property type="gene ID" value="ENSMMDG00005016443.1"/>
</dbReference>
<evidence type="ECO:0000313" key="2">
    <source>
        <dbReference type="Ensembl" id="ENSMMDP00005035133.1"/>
    </source>
</evidence>
<dbReference type="GeneTree" id="ENSGT00940000163927"/>
<gene>
    <name evidence="2" type="primary">LOC115376284</name>
</gene>